<keyword evidence="10" id="KW-0443">Lipid metabolism</keyword>
<keyword evidence="4 13" id="KW-0328">Glycosyltransferase</keyword>
<evidence type="ECO:0000313" key="15">
    <source>
        <dbReference type="Proteomes" id="UP001066276"/>
    </source>
</evidence>
<dbReference type="EC" id="2.4.1.-" evidence="13"/>
<gene>
    <name evidence="14" type="ORF">NDU88_005066</name>
</gene>
<keyword evidence="9 13" id="KW-0333">Golgi apparatus</keyword>
<dbReference type="GO" id="GO:0006629">
    <property type="term" value="P:lipid metabolic process"/>
    <property type="evidence" value="ECO:0007669"/>
    <property type="project" value="UniProtKB-KW"/>
</dbReference>
<comment type="similarity">
    <text evidence="3 13">Belongs to the glycosyltransferase 31 family.</text>
</comment>
<keyword evidence="15" id="KW-1185">Reference proteome</keyword>
<comment type="subcellular location">
    <subcellularLocation>
        <location evidence="1 13">Golgi apparatus membrane</location>
        <topology evidence="1 13">Single-pass type II membrane protein</topology>
    </subcellularLocation>
</comment>
<evidence type="ECO:0000256" key="12">
    <source>
        <dbReference type="ARBA" id="ARBA00023180"/>
    </source>
</evidence>
<proteinExistence type="inferred from homology"/>
<dbReference type="Pfam" id="PF01762">
    <property type="entry name" value="Galactosyl_T"/>
    <property type="match status" value="1"/>
</dbReference>
<keyword evidence="6 13" id="KW-0812">Transmembrane</keyword>
<dbReference type="EMBL" id="JANPWB010000007">
    <property type="protein sequence ID" value="KAJ1173227.1"/>
    <property type="molecule type" value="Genomic_DNA"/>
</dbReference>
<accession>A0AAV7T9E4</accession>
<evidence type="ECO:0000256" key="8">
    <source>
        <dbReference type="ARBA" id="ARBA00022989"/>
    </source>
</evidence>
<evidence type="ECO:0000256" key="11">
    <source>
        <dbReference type="ARBA" id="ARBA00023136"/>
    </source>
</evidence>
<keyword evidence="5" id="KW-0808">Transferase</keyword>
<keyword evidence="11 13" id="KW-0472">Membrane</keyword>
<protein>
    <recommendedName>
        <fullName evidence="13">Hexosyltransferase</fullName>
        <ecNumber evidence="13">2.4.1.-</ecNumber>
    </recommendedName>
</protein>
<evidence type="ECO:0000313" key="14">
    <source>
        <dbReference type="EMBL" id="KAJ1173227.1"/>
    </source>
</evidence>
<keyword evidence="8 13" id="KW-1133">Transmembrane helix</keyword>
<evidence type="ECO:0000256" key="13">
    <source>
        <dbReference type="RuleBase" id="RU363063"/>
    </source>
</evidence>
<keyword evidence="12" id="KW-0325">Glycoprotein</keyword>
<keyword evidence="7 13" id="KW-0735">Signal-anchor</keyword>
<comment type="caution">
    <text evidence="14">The sequence shown here is derived from an EMBL/GenBank/DDBJ whole genome shotgun (WGS) entry which is preliminary data.</text>
</comment>
<dbReference type="InterPro" id="IPR002659">
    <property type="entry name" value="Glyco_trans_31"/>
</dbReference>
<comment type="pathway">
    <text evidence="2">Protein modification; protein glycosylation.</text>
</comment>
<dbReference type="Proteomes" id="UP001066276">
    <property type="component" value="Chromosome 4_1"/>
</dbReference>
<evidence type="ECO:0000256" key="10">
    <source>
        <dbReference type="ARBA" id="ARBA00023098"/>
    </source>
</evidence>
<evidence type="ECO:0000256" key="3">
    <source>
        <dbReference type="ARBA" id="ARBA00008661"/>
    </source>
</evidence>
<dbReference type="PANTHER" id="PTHR11214:SF396">
    <property type="entry name" value="HEXOSYLTRANSFERASE"/>
    <property type="match status" value="1"/>
</dbReference>
<dbReference type="Gene3D" id="3.90.550.50">
    <property type="match status" value="1"/>
</dbReference>
<dbReference type="FunFam" id="3.90.550.50:FF:000001">
    <property type="entry name" value="Hexosyltransferase"/>
    <property type="match status" value="1"/>
</dbReference>
<evidence type="ECO:0000256" key="5">
    <source>
        <dbReference type="ARBA" id="ARBA00022679"/>
    </source>
</evidence>
<name>A0AAV7T9E4_PLEWA</name>
<evidence type="ECO:0000256" key="4">
    <source>
        <dbReference type="ARBA" id="ARBA00022676"/>
    </source>
</evidence>
<dbReference type="GO" id="GO:0008499">
    <property type="term" value="F:N-acetyl-beta-D-glucosaminide beta-(1,3)-galactosyltransferase activity"/>
    <property type="evidence" value="ECO:0007669"/>
    <property type="project" value="TreeGrafter"/>
</dbReference>
<dbReference type="PANTHER" id="PTHR11214">
    <property type="entry name" value="BETA-1,3-N-ACETYLGLUCOSAMINYLTRANSFERASE"/>
    <property type="match status" value="1"/>
</dbReference>
<reference evidence="14" key="1">
    <citation type="journal article" date="2022" name="bioRxiv">
        <title>Sequencing and chromosome-scale assembly of the giantPleurodeles waltlgenome.</title>
        <authorList>
            <person name="Brown T."/>
            <person name="Elewa A."/>
            <person name="Iarovenko S."/>
            <person name="Subramanian E."/>
            <person name="Araus A.J."/>
            <person name="Petzold A."/>
            <person name="Susuki M."/>
            <person name="Suzuki K.-i.T."/>
            <person name="Hayashi T."/>
            <person name="Toyoda A."/>
            <person name="Oliveira C."/>
            <person name="Osipova E."/>
            <person name="Leigh N.D."/>
            <person name="Simon A."/>
            <person name="Yun M.H."/>
        </authorList>
    </citation>
    <scope>NUCLEOTIDE SEQUENCE</scope>
    <source>
        <strain evidence="14">20211129_DDA</strain>
        <tissue evidence="14">Liver</tissue>
    </source>
</reference>
<evidence type="ECO:0000256" key="9">
    <source>
        <dbReference type="ARBA" id="ARBA00023034"/>
    </source>
</evidence>
<evidence type="ECO:0000256" key="1">
    <source>
        <dbReference type="ARBA" id="ARBA00004323"/>
    </source>
</evidence>
<evidence type="ECO:0000256" key="6">
    <source>
        <dbReference type="ARBA" id="ARBA00022692"/>
    </source>
</evidence>
<feature type="transmembrane region" description="Helical" evidence="13">
    <location>
        <begin position="7"/>
        <end position="25"/>
    </location>
</feature>
<dbReference type="GO" id="GO:0000139">
    <property type="term" value="C:Golgi membrane"/>
    <property type="evidence" value="ECO:0007669"/>
    <property type="project" value="UniProtKB-SubCell"/>
</dbReference>
<evidence type="ECO:0000256" key="7">
    <source>
        <dbReference type="ARBA" id="ARBA00022968"/>
    </source>
</evidence>
<organism evidence="14 15">
    <name type="scientific">Pleurodeles waltl</name>
    <name type="common">Iberian ribbed newt</name>
    <dbReference type="NCBI Taxonomy" id="8319"/>
    <lineage>
        <taxon>Eukaryota</taxon>
        <taxon>Metazoa</taxon>
        <taxon>Chordata</taxon>
        <taxon>Craniata</taxon>
        <taxon>Vertebrata</taxon>
        <taxon>Euteleostomi</taxon>
        <taxon>Amphibia</taxon>
        <taxon>Batrachia</taxon>
        <taxon>Caudata</taxon>
        <taxon>Salamandroidea</taxon>
        <taxon>Salamandridae</taxon>
        <taxon>Pleurodelinae</taxon>
        <taxon>Pleurodeles</taxon>
    </lineage>
</organism>
<sequence length="322" mass="37103">MQEMSKQVYIGVVIVASFLVSWQSYSIRKVKSINKLYITPTVEVLTEPPEKRFSFLFDEAHKCESRTPFLLLLIPSIPQEATTRDVIRKTWGNETLMPGVDIMRMFLLGAPQPPAVFAATQALLRNESTKFGDILQQDFMDTYNNLTLKTMMGMEWVATYCPNATYVMKIDTDMFFNPFFLVNHLLQPNLPAKKNYFTGSVIRWARPFRVNNTKWFVSKDVYPKDVYPTYCSGTGYVMSGDMAAKIYQIAPVVTPIHMEDVFMGLCLERLQIEITDSQSSAFSGYRIAYERCKFTKLITVHHYTTEELEHLWPDFVEAVKSC</sequence>
<dbReference type="GO" id="GO:0006493">
    <property type="term" value="P:protein O-linked glycosylation"/>
    <property type="evidence" value="ECO:0007669"/>
    <property type="project" value="TreeGrafter"/>
</dbReference>
<evidence type="ECO:0000256" key="2">
    <source>
        <dbReference type="ARBA" id="ARBA00004922"/>
    </source>
</evidence>
<dbReference type="AlphaFoldDB" id="A0AAV7T9E4"/>